<evidence type="ECO:0000256" key="1">
    <source>
        <dbReference type="SAM" id="MobiDB-lite"/>
    </source>
</evidence>
<feature type="region of interest" description="Disordered" evidence="1">
    <location>
        <begin position="1"/>
        <end position="30"/>
    </location>
</feature>
<comment type="caution">
    <text evidence="2">The sequence shown here is derived from an EMBL/GenBank/DDBJ whole genome shotgun (WGS) entry which is preliminary data.</text>
</comment>
<evidence type="ECO:0000313" key="2">
    <source>
        <dbReference type="EMBL" id="ETJ42027.1"/>
    </source>
</evidence>
<organism evidence="2">
    <name type="scientific">human gut metagenome</name>
    <dbReference type="NCBI Taxonomy" id="408170"/>
    <lineage>
        <taxon>unclassified sequences</taxon>
        <taxon>metagenomes</taxon>
        <taxon>organismal metagenomes</taxon>
    </lineage>
</organism>
<feature type="non-terminal residue" evidence="2">
    <location>
        <position position="1"/>
    </location>
</feature>
<dbReference type="EMBL" id="AZMM01004011">
    <property type="protein sequence ID" value="ETJ42027.1"/>
    <property type="molecule type" value="Genomic_DNA"/>
</dbReference>
<accession>W1YHT2</accession>
<proteinExistence type="predicted"/>
<dbReference type="AlphaFoldDB" id="W1YHT2"/>
<gene>
    <name evidence="2" type="ORF">Q604_UNBC04011G0001</name>
</gene>
<reference evidence="2" key="1">
    <citation type="submission" date="2013-12" db="EMBL/GenBank/DDBJ databases">
        <title>A Varibaculum cambriense genome reconstructed from a premature infant gut community with otherwise low bacterial novelty that shifts toward anaerobic metabolism during the third week of life.</title>
        <authorList>
            <person name="Brown C.T."/>
            <person name="Sharon I."/>
            <person name="Thomas B.C."/>
            <person name="Castelle C.J."/>
            <person name="Morowitz M.J."/>
            <person name="Banfield J.F."/>
        </authorList>
    </citation>
    <scope>NUCLEOTIDE SEQUENCE</scope>
</reference>
<sequence>GGGGGGGGTQQAVHEVGTTIIDNGEAQELF</sequence>
<protein>
    <submittedName>
        <fullName evidence="2">Uncharacterized protein</fullName>
    </submittedName>
</protein>
<name>W1YHT2_9ZZZZ</name>